<comment type="similarity">
    <text evidence="1 4">Belongs to the bacterial solute-binding protein 3 family.</text>
</comment>
<proteinExistence type="inferred from homology"/>
<dbReference type="GO" id="GO:0005576">
    <property type="term" value="C:extracellular region"/>
    <property type="evidence" value="ECO:0007669"/>
    <property type="project" value="TreeGrafter"/>
</dbReference>
<dbReference type="PANTHER" id="PTHR30085:SF6">
    <property type="entry name" value="ABC TRANSPORTER GLUTAMINE-BINDING PROTEIN GLNH"/>
    <property type="match status" value="1"/>
</dbReference>
<dbReference type="PROSITE" id="PS51257">
    <property type="entry name" value="PROKAR_LIPOPROTEIN"/>
    <property type="match status" value="1"/>
</dbReference>
<dbReference type="EMBL" id="VIGH01000013">
    <property type="protein sequence ID" value="TQF65369.1"/>
    <property type="molecule type" value="Genomic_DNA"/>
</dbReference>
<evidence type="ECO:0000313" key="7">
    <source>
        <dbReference type="EMBL" id="TQF65369.1"/>
    </source>
</evidence>
<dbReference type="AlphaFoldDB" id="A0A541AZ66"/>
<protein>
    <submittedName>
        <fullName evidence="7">Glutamate ABC transporter substrate-binding protein</fullName>
    </submittedName>
</protein>
<evidence type="ECO:0000259" key="6">
    <source>
        <dbReference type="SMART" id="SM00062"/>
    </source>
</evidence>
<dbReference type="Gene3D" id="3.40.190.10">
    <property type="entry name" value="Periplasmic binding protein-like II"/>
    <property type="match status" value="2"/>
</dbReference>
<accession>A0A541AZ66</accession>
<dbReference type="SUPFAM" id="SSF53850">
    <property type="entry name" value="Periplasmic binding protein-like II"/>
    <property type="match status" value="1"/>
</dbReference>
<dbReference type="SMART" id="SM00062">
    <property type="entry name" value="PBPb"/>
    <property type="match status" value="1"/>
</dbReference>
<dbReference type="InterPro" id="IPR018313">
    <property type="entry name" value="SBP_3_CS"/>
</dbReference>
<feature type="domain" description="Solute-binding protein family 3/N-terminal" evidence="6">
    <location>
        <begin position="39"/>
        <end position="263"/>
    </location>
</feature>
<name>A0A541AZ66_9NOCA</name>
<gene>
    <name evidence="7" type="ORF">FK531_21960</name>
</gene>
<feature type="signal peptide" evidence="5">
    <location>
        <begin position="1"/>
        <end position="22"/>
    </location>
</feature>
<dbReference type="PROSITE" id="PS01039">
    <property type="entry name" value="SBP_BACTERIAL_3"/>
    <property type="match status" value="1"/>
</dbReference>
<feature type="chain" id="PRO_5039059019" evidence="5">
    <location>
        <begin position="23"/>
        <end position="276"/>
    </location>
</feature>
<dbReference type="Pfam" id="PF00497">
    <property type="entry name" value="SBP_bac_3"/>
    <property type="match status" value="1"/>
</dbReference>
<comment type="caution">
    <text evidence="7">The sequence shown here is derived from an EMBL/GenBank/DDBJ whole genome shotgun (WGS) entry which is preliminary data.</text>
</comment>
<dbReference type="InterPro" id="IPR001638">
    <property type="entry name" value="Solute-binding_3/MltF_N"/>
</dbReference>
<evidence type="ECO:0000313" key="8">
    <source>
        <dbReference type="Proteomes" id="UP000316256"/>
    </source>
</evidence>
<keyword evidence="2" id="KW-0813">Transport</keyword>
<dbReference type="CDD" id="cd13690">
    <property type="entry name" value="PBP2_GluB"/>
    <property type="match status" value="1"/>
</dbReference>
<dbReference type="InterPro" id="IPR051455">
    <property type="entry name" value="Bact_solute-bind_prot3"/>
</dbReference>
<organism evidence="7 8">
    <name type="scientific">Rhodococcus spelaei</name>
    <dbReference type="NCBI Taxonomy" id="2546320"/>
    <lineage>
        <taxon>Bacteria</taxon>
        <taxon>Bacillati</taxon>
        <taxon>Actinomycetota</taxon>
        <taxon>Actinomycetes</taxon>
        <taxon>Mycobacteriales</taxon>
        <taxon>Nocardiaceae</taxon>
        <taxon>Rhodococcus</taxon>
    </lineage>
</organism>
<dbReference type="PANTHER" id="PTHR30085">
    <property type="entry name" value="AMINO ACID ABC TRANSPORTER PERMEASE"/>
    <property type="match status" value="1"/>
</dbReference>
<evidence type="ECO:0000256" key="5">
    <source>
        <dbReference type="SAM" id="SignalP"/>
    </source>
</evidence>
<evidence type="ECO:0000256" key="4">
    <source>
        <dbReference type="RuleBase" id="RU003744"/>
    </source>
</evidence>
<dbReference type="OrthoDB" id="9807888at2"/>
<evidence type="ECO:0000256" key="1">
    <source>
        <dbReference type="ARBA" id="ARBA00010333"/>
    </source>
</evidence>
<dbReference type="Proteomes" id="UP000316256">
    <property type="component" value="Unassembled WGS sequence"/>
</dbReference>
<reference evidence="7 8" key="1">
    <citation type="submission" date="2019-06" db="EMBL/GenBank/DDBJ databases">
        <title>Rhodococcus spaelei sp. nov., isolated from a cave.</title>
        <authorList>
            <person name="Lee S.D."/>
        </authorList>
    </citation>
    <scope>NUCLEOTIDE SEQUENCE [LARGE SCALE GENOMIC DNA]</scope>
    <source>
        <strain evidence="7 8">C9-5</strain>
    </source>
</reference>
<dbReference type="GO" id="GO:0030288">
    <property type="term" value="C:outer membrane-bounded periplasmic space"/>
    <property type="evidence" value="ECO:0007669"/>
    <property type="project" value="TreeGrafter"/>
</dbReference>
<dbReference type="GO" id="GO:0006865">
    <property type="term" value="P:amino acid transport"/>
    <property type="evidence" value="ECO:0007669"/>
    <property type="project" value="TreeGrafter"/>
</dbReference>
<sequence>MRLRKTIPAVAALLAAALTLSACGSSEPRDVLGDAANGHLIIGTKFDQPGLGLREPDKTMTGFDVEVAKYIANYLGVPESGITWREAPSSQRETLIKNGEVDYVVGTYSITDNRKKVIDFAGPYYVAGQSLLVRADDDSITGAESLEGGKKLCSVAGSTPAQKIKKSYPGVQLQQFDSYSSCVEALHRGKVDALTTDDIILAGYAAQYPGEFKLAGKPFTTELYGVGLPKGETEARMKINDAITEMIDSGAWQAALEKTMGKSGYPLPPPPTVNRY</sequence>
<keyword evidence="3 5" id="KW-0732">Signal</keyword>
<evidence type="ECO:0000256" key="3">
    <source>
        <dbReference type="ARBA" id="ARBA00022729"/>
    </source>
</evidence>
<evidence type="ECO:0000256" key="2">
    <source>
        <dbReference type="ARBA" id="ARBA00022448"/>
    </source>
</evidence>
<keyword evidence="8" id="KW-1185">Reference proteome</keyword>